<dbReference type="EMBL" id="GIFC01010461">
    <property type="protein sequence ID" value="MXU92544.1"/>
    <property type="molecule type" value="Transcribed_RNA"/>
</dbReference>
<sequence>MYLVQDFHLAFLLVHRAFAFSLLNAILFEEVGYLRKISHALCCFFLVVAQSSFHQGLHLLGKFSEVQGMASWAALMICSVTYTVASSGDKFARTDGSSTASSLKSAQSALSSFHLGVRFKIVGRGTRLSITTGK</sequence>
<reference evidence="1" key="1">
    <citation type="submission" date="2019-12" db="EMBL/GenBank/DDBJ databases">
        <title>An insight into the sialome of adult female Ixodes ricinus ticks feeding for 6 days.</title>
        <authorList>
            <person name="Perner J."/>
            <person name="Ribeiro J.M.C."/>
        </authorList>
    </citation>
    <scope>NUCLEOTIDE SEQUENCE</scope>
    <source>
        <strain evidence="1">Semi-engorged</strain>
        <tissue evidence="1">Salivary glands</tissue>
    </source>
</reference>
<dbReference type="AlphaFoldDB" id="A0A6B0USN3"/>
<protein>
    <submittedName>
        <fullName evidence="1">Putative secreted protein</fullName>
    </submittedName>
</protein>
<name>A0A6B0USN3_IXORI</name>
<accession>A0A6B0USN3</accession>
<organism evidence="1">
    <name type="scientific">Ixodes ricinus</name>
    <name type="common">Common tick</name>
    <name type="synonym">Acarus ricinus</name>
    <dbReference type="NCBI Taxonomy" id="34613"/>
    <lineage>
        <taxon>Eukaryota</taxon>
        <taxon>Metazoa</taxon>
        <taxon>Ecdysozoa</taxon>
        <taxon>Arthropoda</taxon>
        <taxon>Chelicerata</taxon>
        <taxon>Arachnida</taxon>
        <taxon>Acari</taxon>
        <taxon>Parasitiformes</taxon>
        <taxon>Ixodida</taxon>
        <taxon>Ixodoidea</taxon>
        <taxon>Ixodidae</taxon>
        <taxon>Ixodinae</taxon>
        <taxon>Ixodes</taxon>
    </lineage>
</organism>
<evidence type="ECO:0000313" key="1">
    <source>
        <dbReference type="EMBL" id="MXU92544.1"/>
    </source>
</evidence>
<proteinExistence type="predicted"/>